<evidence type="ECO:0000313" key="4">
    <source>
        <dbReference type="EMBL" id="TCK99783.1"/>
    </source>
</evidence>
<evidence type="ECO:0000256" key="1">
    <source>
        <dbReference type="ARBA" id="ARBA00022676"/>
    </source>
</evidence>
<gene>
    <name evidence="4" type="ORF">BXY66_3487</name>
</gene>
<evidence type="ECO:0000256" key="3">
    <source>
        <dbReference type="ARBA" id="ARBA00022723"/>
    </source>
</evidence>
<name>A0A4R1N2Z5_9RHOB</name>
<sequence length="315" mass="35990">MLQPGSLETGNALAFCTDAAGLPAALFAAHSVAQMSAPNAFDIWICSFEPLPIPEPLAATGIRNHTIARQADLAHLPDTGIPRSTYLRLHLPQAFGARYDRIVYLDFDTRCMATDVHRLFGINLGPHAFGAVLDKMQWHHPDEPVLDFRNHGIECTRYINSGVLLIDAAVWRTRNLTDKILDSFDAATHRMFNDQSLINLALQGNMAELSPVWNWQLPMQFPKVKTKTPPKILHFTGRRKPWEMGRHQNDMDRQHIIAYRDFFAEHDLAPSFDIDPSAMRLPSHIRLKRAYKSFMCQRRIDKLMRRYPDPFQALI</sequence>
<dbReference type="InterPro" id="IPR050748">
    <property type="entry name" value="Glycosyltrans_8_dom-fam"/>
</dbReference>
<dbReference type="Proteomes" id="UP000295673">
    <property type="component" value="Unassembled WGS sequence"/>
</dbReference>
<dbReference type="SUPFAM" id="SSF53448">
    <property type="entry name" value="Nucleotide-diphospho-sugar transferases"/>
    <property type="match status" value="1"/>
</dbReference>
<proteinExistence type="predicted"/>
<dbReference type="PANTHER" id="PTHR13778">
    <property type="entry name" value="GLYCOSYLTRANSFERASE 8 DOMAIN-CONTAINING PROTEIN"/>
    <property type="match status" value="1"/>
</dbReference>
<evidence type="ECO:0000313" key="5">
    <source>
        <dbReference type="Proteomes" id="UP000295673"/>
    </source>
</evidence>
<keyword evidence="5" id="KW-1185">Reference proteome</keyword>
<dbReference type="GO" id="GO:0016757">
    <property type="term" value="F:glycosyltransferase activity"/>
    <property type="evidence" value="ECO:0007669"/>
    <property type="project" value="UniProtKB-KW"/>
</dbReference>
<dbReference type="GO" id="GO:0046872">
    <property type="term" value="F:metal ion binding"/>
    <property type="evidence" value="ECO:0007669"/>
    <property type="project" value="UniProtKB-KW"/>
</dbReference>
<dbReference type="AlphaFoldDB" id="A0A4R1N2Z5"/>
<dbReference type="InterPro" id="IPR029044">
    <property type="entry name" value="Nucleotide-diphossugar_trans"/>
</dbReference>
<reference evidence="4 5" key="1">
    <citation type="submission" date="2019-03" db="EMBL/GenBank/DDBJ databases">
        <title>Genomic Encyclopedia of Archaeal and Bacterial Type Strains, Phase II (KMG-II): from individual species to whole genera.</title>
        <authorList>
            <person name="Goeker M."/>
        </authorList>
    </citation>
    <scope>NUCLEOTIDE SEQUENCE [LARGE SCALE GENOMIC DNA]</scope>
    <source>
        <strain evidence="4 5">DSM 26433</strain>
    </source>
</reference>
<dbReference type="EMBL" id="SMGR01000004">
    <property type="protein sequence ID" value="TCK99783.1"/>
    <property type="molecule type" value="Genomic_DNA"/>
</dbReference>
<dbReference type="InterPro" id="IPR002495">
    <property type="entry name" value="Glyco_trans_8"/>
</dbReference>
<organism evidence="4 5">
    <name type="scientific">Shimia isoporae</name>
    <dbReference type="NCBI Taxonomy" id="647720"/>
    <lineage>
        <taxon>Bacteria</taxon>
        <taxon>Pseudomonadati</taxon>
        <taxon>Pseudomonadota</taxon>
        <taxon>Alphaproteobacteria</taxon>
        <taxon>Rhodobacterales</taxon>
        <taxon>Roseobacteraceae</taxon>
    </lineage>
</organism>
<protein>
    <submittedName>
        <fullName evidence="4">Glycosyl transferase family 8</fullName>
    </submittedName>
</protein>
<accession>A0A4R1N2Z5</accession>
<dbReference type="Pfam" id="PF01501">
    <property type="entry name" value="Glyco_transf_8"/>
    <property type="match status" value="1"/>
</dbReference>
<comment type="caution">
    <text evidence="4">The sequence shown here is derived from an EMBL/GenBank/DDBJ whole genome shotgun (WGS) entry which is preliminary data.</text>
</comment>
<dbReference type="RefSeq" id="WP_132861617.1">
    <property type="nucleotide sequence ID" value="NZ_SMGR01000004.1"/>
</dbReference>
<dbReference type="Gene3D" id="3.90.550.10">
    <property type="entry name" value="Spore Coat Polysaccharide Biosynthesis Protein SpsA, Chain A"/>
    <property type="match status" value="1"/>
</dbReference>
<keyword evidence="2 4" id="KW-0808">Transferase</keyword>
<dbReference type="PANTHER" id="PTHR13778:SF47">
    <property type="entry name" value="LIPOPOLYSACCHARIDE 1,3-GALACTOSYLTRANSFERASE"/>
    <property type="match status" value="1"/>
</dbReference>
<keyword evidence="1" id="KW-0328">Glycosyltransferase</keyword>
<keyword evidence="3" id="KW-0479">Metal-binding</keyword>
<dbReference type="OrthoDB" id="5672604at2"/>
<evidence type="ECO:0000256" key="2">
    <source>
        <dbReference type="ARBA" id="ARBA00022679"/>
    </source>
</evidence>